<evidence type="ECO:0000313" key="1">
    <source>
        <dbReference type="EMBL" id="KAI4296958.1"/>
    </source>
</evidence>
<dbReference type="Proteomes" id="UP000828941">
    <property type="component" value="Chromosome 14"/>
</dbReference>
<organism evidence="1 2">
    <name type="scientific">Bauhinia variegata</name>
    <name type="common">Purple orchid tree</name>
    <name type="synonym">Phanera variegata</name>
    <dbReference type="NCBI Taxonomy" id="167791"/>
    <lineage>
        <taxon>Eukaryota</taxon>
        <taxon>Viridiplantae</taxon>
        <taxon>Streptophyta</taxon>
        <taxon>Embryophyta</taxon>
        <taxon>Tracheophyta</taxon>
        <taxon>Spermatophyta</taxon>
        <taxon>Magnoliopsida</taxon>
        <taxon>eudicotyledons</taxon>
        <taxon>Gunneridae</taxon>
        <taxon>Pentapetalae</taxon>
        <taxon>rosids</taxon>
        <taxon>fabids</taxon>
        <taxon>Fabales</taxon>
        <taxon>Fabaceae</taxon>
        <taxon>Cercidoideae</taxon>
        <taxon>Cercideae</taxon>
        <taxon>Bauhiniinae</taxon>
        <taxon>Bauhinia</taxon>
    </lineage>
</organism>
<accession>A0ACB9KIC8</accession>
<dbReference type="EMBL" id="CM039439">
    <property type="protein sequence ID" value="KAI4296958.1"/>
    <property type="molecule type" value="Genomic_DNA"/>
</dbReference>
<sequence>MEMGMCAHMDLKREGMPDLTGHVHQLPCCIKYEGPSTVSCYFKPKSTGSEVEGVPVEEAYFRGRKLQGTTIPLPEGYSGFILSENPEKRKATVVSAKESKYFENKAVFQSITYWNHDSAPSKDDDFSRVFHSLDIAKALHKPVTPEDLASSSIAF</sequence>
<gene>
    <name evidence="1" type="ORF">L6164_036873</name>
</gene>
<comment type="caution">
    <text evidence="1">The sequence shown here is derived from an EMBL/GenBank/DDBJ whole genome shotgun (WGS) entry which is preliminary data.</text>
</comment>
<protein>
    <submittedName>
        <fullName evidence="1">Uncharacterized protein</fullName>
    </submittedName>
</protein>
<keyword evidence="2" id="KW-1185">Reference proteome</keyword>
<reference evidence="1 2" key="1">
    <citation type="journal article" date="2022" name="DNA Res.">
        <title>Chromosomal-level genome assembly of the orchid tree Bauhinia variegata (Leguminosae; Cercidoideae) supports the allotetraploid origin hypothesis of Bauhinia.</title>
        <authorList>
            <person name="Zhong Y."/>
            <person name="Chen Y."/>
            <person name="Zheng D."/>
            <person name="Pang J."/>
            <person name="Liu Y."/>
            <person name="Luo S."/>
            <person name="Meng S."/>
            <person name="Qian L."/>
            <person name="Wei D."/>
            <person name="Dai S."/>
            <person name="Zhou R."/>
        </authorList>
    </citation>
    <scope>NUCLEOTIDE SEQUENCE [LARGE SCALE GENOMIC DNA]</scope>
    <source>
        <strain evidence="1">BV-YZ2020</strain>
    </source>
</reference>
<evidence type="ECO:0000313" key="2">
    <source>
        <dbReference type="Proteomes" id="UP000828941"/>
    </source>
</evidence>
<proteinExistence type="predicted"/>
<name>A0ACB9KIC8_BAUVA</name>